<keyword evidence="1" id="KW-0805">Transcription regulation</keyword>
<keyword evidence="2" id="KW-0238">DNA-binding</keyword>
<dbReference type="Proteomes" id="UP000035009">
    <property type="component" value="Unassembled WGS sequence"/>
</dbReference>
<proteinExistence type="predicted"/>
<dbReference type="Gene3D" id="1.10.10.10">
    <property type="entry name" value="Winged helix-like DNA-binding domain superfamily/Winged helix DNA-binding domain"/>
    <property type="match status" value="1"/>
</dbReference>
<dbReference type="eggNOG" id="COG2197">
    <property type="taxonomic scope" value="Bacteria"/>
</dbReference>
<dbReference type="AlphaFoldDB" id="M3UJY9"/>
<dbReference type="Pfam" id="PF00196">
    <property type="entry name" value="GerE"/>
    <property type="match status" value="1"/>
</dbReference>
<evidence type="ECO:0000256" key="2">
    <source>
        <dbReference type="ARBA" id="ARBA00023125"/>
    </source>
</evidence>
<sequence>MPSCRLRSPPFRVVLVDDVHLFPSAALDRLRAVADVSPTRFVMTVPDGVKIPGSVHDALIDGSWTRVALGALADSDADALAEAVGLRSAAGEGNPGLIVATTDRLIDVVERRLPDEASRDVLVAICATGALTWSEIDRLGATSTVDHLVVADLVDVDVVGVRPTSEAVAASVLSDEIARRRVLVDLVAVADTSARRARWALAAGAATTAADHSAAAAELLAQGDPDGAEVHAALAFSSDPGPSTAIGWLPPLLMGSARSAAIAPKVRRIVASLSESGVIRDLPAEAFLATLAFMKDGDADRAVRELASAPEHELVVVARCLLGTYTGTPNTAEPLRIAENGSGHFTRQSAWAAWFLAASLTESPDLDAVLDRVDCGSGEIVPALFAAMRARGAILRRDWASAHAHLDSSAEQTSPSDLRMRALLHMYRSEIAWYSSDAAQAIPSARRAADLLQRSGHLSDQRVALQWLALALASAGRFTDARTALDEAAGLPRAAVIGDHLAVLAEAATAAATSTAEYLRLVADARAIASSHGVFAETVVGGLVRHVRPRAVDSLTARELEIGRLVARRLTSREIADRLNLSRRTVENHTANACRKLGINSRRDLPNEL</sequence>
<accession>M3UJY9</accession>
<name>M3UJY9_GORML</name>
<protein>
    <recommendedName>
        <fullName evidence="4">HTH luxR-type domain-containing protein</fullName>
    </recommendedName>
</protein>
<keyword evidence="3" id="KW-0804">Transcription</keyword>
<dbReference type="SMART" id="SM00421">
    <property type="entry name" value="HTH_LUXR"/>
    <property type="match status" value="1"/>
</dbReference>
<dbReference type="InterPro" id="IPR000792">
    <property type="entry name" value="Tscrpt_reg_LuxR_C"/>
</dbReference>
<dbReference type="PRINTS" id="PR00038">
    <property type="entry name" value="HTHLUXR"/>
</dbReference>
<dbReference type="PANTHER" id="PTHR44688">
    <property type="entry name" value="DNA-BINDING TRANSCRIPTIONAL ACTIVATOR DEVR_DOSR"/>
    <property type="match status" value="1"/>
</dbReference>
<comment type="caution">
    <text evidence="5">The sequence shown here is derived from an EMBL/GenBank/DDBJ whole genome shotgun (WGS) entry which is preliminary data.</text>
</comment>
<evidence type="ECO:0000256" key="1">
    <source>
        <dbReference type="ARBA" id="ARBA00023015"/>
    </source>
</evidence>
<keyword evidence="6" id="KW-1185">Reference proteome</keyword>
<dbReference type="InterPro" id="IPR016032">
    <property type="entry name" value="Sig_transdc_resp-reg_C-effctor"/>
</dbReference>
<dbReference type="EMBL" id="BAOP01000013">
    <property type="protein sequence ID" value="GAC79880.1"/>
    <property type="molecule type" value="Genomic_DNA"/>
</dbReference>
<feature type="domain" description="HTH luxR-type" evidence="4">
    <location>
        <begin position="548"/>
        <end position="609"/>
    </location>
</feature>
<organism evidence="5 6">
    <name type="scientific">Gordonia malaquae NBRC 108250</name>
    <dbReference type="NCBI Taxonomy" id="1223542"/>
    <lineage>
        <taxon>Bacteria</taxon>
        <taxon>Bacillati</taxon>
        <taxon>Actinomycetota</taxon>
        <taxon>Actinomycetes</taxon>
        <taxon>Mycobacteriales</taxon>
        <taxon>Gordoniaceae</taxon>
        <taxon>Gordonia</taxon>
    </lineage>
</organism>
<dbReference type="SUPFAM" id="SSF46894">
    <property type="entry name" value="C-terminal effector domain of the bipartite response regulators"/>
    <property type="match status" value="1"/>
</dbReference>
<reference evidence="5 6" key="1">
    <citation type="submission" date="2013-02" db="EMBL/GenBank/DDBJ databases">
        <title>Whole genome shotgun sequence of Gordonia malaquae NBRC 108250.</title>
        <authorList>
            <person name="Yoshida I."/>
            <person name="Hosoyama A."/>
            <person name="Tsuchikane K."/>
            <person name="Ando Y."/>
            <person name="Baba S."/>
            <person name="Ohji S."/>
            <person name="Hamada M."/>
            <person name="Tamura T."/>
            <person name="Yamazoe A."/>
            <person name="Yamazaki S."/>
            <person name="Fujita N."/>
        </authorList>
    </citation>
    <scope>NUCLEOTIDE SEQUENCE [LARGE SCALE GENOMIC DNA]</scope>
    <source>
        <strain evidence="5 6">NBRC 108250</strain>
    </source>
</reference>
<gene>
    <name evidence="5" type="ORF">GM1_013_00130</name>
</gene>
<dbReference type="STRING" id="410332.SAMN04488550_0794"/>
<evidence type="ECO:0000313" key="5">
    <source>
        <dbReference type="EMBL" id="GAC79880.1"/>
    </source>
</evidence>
<dbReference type="GO" id="GO:0003677">
    <property type="term" value="F:DNA binding"/>
    <property type="evidence" value="ECO:0007669"/>
    <property type="project" value="UniProtKB-KW"/>
</dbReference>
<dbReference type="InterPro" id="IPR011990">
    <property type="entry name" value="TPR-like_helical_dom_sf"/>
</dbReference>
<dbReference type="SUPFAM" id="SSF48452">
    <property type="entry name" value="TPR-like"/>
    <property type="match status" value="1"/>
</dbReference>
<dbReference type="InterPro" id="IPR036388">
    <property type="entry name" value="WH-like_DNA-bd_sf"/>
</dbReference>
<dbReference type="PANTHER" id="PTHR44688:SF16">
    <property type="entry name" value="DNA-BINDING TRANSCRIPTIONAL ACTIVATOR DEVR_DOSR"/>
    <property type="match status" value="1"/>
</dbReference>
<dbReference type="eggNOG" id="COG0714">
    <property type="taxonomic scope" value="Bacteria"/>
</dbReference>
<evidence type="ECO:0000259" key="4">
    <source>
        <dbReference type="PROSITE" id="PS50043"/>
    </source>
</evidence>
<dbReference type="CDD" id="cd06170">
    <property type="entry name" value="LuxR_C_like"/>
    <property type="match status" value="1"/>
</dbReference>
<evidence type="ECO:0000256" key="3">
    <source>
        <dbReference type="ARBA" id="ARBA00023163"/>
    </source>
</evidence>
<dbReference type="PROSITE" id="PS50043">
    <property type="entry name" value="HTH_LUXR_2"/>
    <property type="match status" value="1"/>
</dbReference>
<evidence type="ECO:0000313" key="6">
    <source>
        <dbReference type="Proteomes" id="UP000035009"/>
    </source>
</evidence>
<dbReference type="GO" id="GO:0006355">
    <property type="term" value="P:regulation of DNA-templated transcription"/>
    <property type="evidence" value="ECO:0007669"/>
    <property type="project" value="InterPro"/>
</dbReference>